<evidence type="ECO:0000256" key="5">
    <source>
        <dbReference type="ARBA" id="ARBA00022722"/>
    </source>
</evidence>
<evidence type="ECO:0000256" key="11">
    <source>
        <dbReference type="ARBA" id="ARBA00023118"/>
    </source>
</evidence>
<evidence type="ECO:0000256" key="8">
    <source>
        <dbReference type="ARBA" id="ARBA00022801"/>
    </source>
</evidence>
<dbReference type="Pfam" id="PF01966">
    <property type="entry name" value="HD"/>
    <property type="match status" value="1"/>
</dbReference>
<keyword evidence="5" id="KW-0540">Nuclease</keyword>
<dbReference type="PROSITE" id="PS50114">
    <property type="entry name" value="GATA_ZN_FINGER_2"/>
    <property type="match status" value="1"/>
</dbReference>
<keyword evidence="7" id="KW-0255">Endonuclease</keyword>
<keyword evidence="4" id="KW-0808">Transferase</keyword>
<evidence type="ECO:0000259" key="15">
    <source>
        <dbReference type="PROSITE" id="PS51831"/>
    </source>
</evidence>
<keyword evidence="10" id="KW-0067">ATP-binding</keyword>
<comment type="similarity">
    <text evidence="2">Belongs to the CRISPR-associated Cas10/Csm1 family.</text>
</comment>
<dbReference type="Pfam" id="PF18211">
    <property type="entry name" value="Csm1_B"/>
    <property type="match status" value="1"/>
</dbReference>
<dbReference type="Pfam" id="PF22335">
    <property type="entry name" value="Cas10-Cmr2_palm2"/>
    <property type="match status" value="1"/>
</dbReference>
<dbReference type="GO" id="GO:0005524">
    <property type="term" value="F:ATP binding"/>
    <property type="evidence" value="ECO:0007669"/>
    <property type="project" value="UniProtKB-KW"/>
</dbReference>
<dbReference type="Gene3D" id="1.10.3210.10">
    <property type="entry name" value="Hypothetical protein af1432"/>
    <property type="match status" value="1"/>
</dbReference>
<evidence type="ECO:0000256" key="6">
    <source>
        <dbReference type="ARBA" id="ARBA00022741"/>
    </source>
</evidence>
<reference evidence="16 17" key="1">
    <citation type="submission" date="2018-08" db="EMBL/GenBank/DDBJ databases">
        <title>A genome reference for cultivated species of the human gut microbiota.</title>
        <authorList>
            <person name="Zou Y."/>
            <person name="Xue W."/>
            <person name="Luo G."/>
        </authorList>
    </citation>
    <scope>NUCLEOTIDE SEQUENCE [LARGE SCALE GENOMIC DNA]</scope>
    <source>
        <strain evidence="16 17">AF27-12</strain>
    </source>
</reference>
<proteinExistence type="inferred from homology"/>
<evidence type="ECO:0000256" key="9">
    <source>
        <dbReference type="ARBA" id="ARBA00022839"/>
    </source>
</evidence>
<evidence type="ECO:0000256" key="10">
    <source>
        <dbReference type="ARBA" id="ARBA00022840"/>
    </source>
</evidence>
<gene>
    <name evidence="16" type="primary">cas10</name>
    <name evidence="16" type="ORF">DWY77_01985</name>
</gene>
<dbReference type="GO" id="GO:0016740">
    <property type="term" value="F:transferase activity"/>
    <property type="evidence" value="ECO:0007669"/>
    <property type="project" value="UniProtKB-KW"/>
</dbReference>
<evidence type="ECO:0000256" key="4">
    <source>
        <dbReference type="ARBA" id="ARBA00022679"/>
    </source>
</evidence>
<keyword evidence="6" id="KW-0547">Nucleotide-binding</keyword>
<dbReference type="RefSeq" id="WP_118035512.1">
    <property type="nucleotide sequence ID" value="NZ_QRTP01000003.1"/>
</dbReference>
<dbReference type="PANTHER" id="PTHR36528:SF1">
    <property type="entry name" value="CRISPR SYSTEM SINGLE-STRAND-SPECIFIC DEOXYRIBONUCLEASE CAS10_CSM1 (SUBTYPE III-A)"/>
    <property type="match status" value="1"/>
</dbReference>
<evidence type="ECO:0000256" key="1">
    <source>
        <dbReference type="ARBA" id="ARBA00001968"/>
    </source>
</evidence>
<evidence type="ECO:0000259" key="14">
    <source>
        <dbReference type="PROSITE" id="PS50887"/>
    </source>
</evidence>
<sequence length="828" mass="95157">MKEKEILIKGALLHDIGKVCYRAMNKRINHSKLGGDFLEQYLKSNEETERLLNCVRYHHKDYLQKAKLDKNDLAYIVYEADNIASGMDRRENEGEEKGFDPKLNLDSIFSVFYSDKKIQVANKYPLIYKDINKAFNYPRKDISLATNSNYEALLNKIKSHFITKDINQISINQLLQIIEEGFSYVPSSTNRAEVCDISLYVHSKITSAVASCMKLYFDEQQIQDYKKYCFNSGSKIFRNEKIYLLVSGDISGIQDFIYTIPSKGALKTLRGRSLYIDLLLEEFIDEYLEQIGLSRANVLYSGGGHFYILAPNIEDTKKAIDKLQAKMNRWLMENIGINLYLAIGMAECSANNLMKSEAQGNLFAIVNKKLKDDKTIRYSKDEDFLEYIFNVEKEKDTAKKECNICHNLVDKLWKYNSDEEIACEFCLNLYKLGQDILTQDLVFVISEEKIDGGIKIFGKDKDLYMYAVNIEDIDMFKGKILRIYSKNNLLENDLAIRLYLADYSAKNENDEVMTFDDLAKSSCKIDKGIKRLGVLRLDVDDLGIAFSSGFVSDKDKIEDNLRYATLSRYADLSKDISMFFKVAINKICAGDLTGGVDFEEKAFNIFGIAKAPKRKVNIIYAGGDDLFLVGAWDEVLEVAIDINRAFKQFTNGKLTLSAGMAMFSPTYPISKMAEIAGLLVQMSKSKKDKNSIALFGMETNLKANGQLECKHIYTWEDFEMKVCKEKMNYLLARLSFDGDKFNKLSVGKSLIYRLMDLIQLADEDKLNIARFAYVLARMQPKQDKDEQKRKVYEDFVSKMYQWINNNEDKKQLATALNLLVYYLRDKKE</sequence>
<dbReference type="InterPro" id="IPR041062">
    <property type="entry name" value="Csm1_B"/>
</dbReference>
<name>A0A412CH26_9FIRM</name>
<dbReference type="InterPro" id="IPR000160">
    <property type="entry name" value="GGDEF_dom"/>
</dbReference>
<dbReference type="GO" id="GO:0006355">
    <property type="term" value="P:regulation of DNA-templated transcription"/>
    <property type="evidence" value="ECO:0007669"/>
    <property type="project" value="InterPro"/>
</dbReference>
<keyword evidence="9" id="KW-0269">Exonuclease</keyword>
<dbReference type="GO" id="GO:0004527">
    <property type="term" value="F:exonuclease activity"/>
    <property type="evidence" value="ECO:0007669"/>
    <property type="project" value="UniProtKB-KW"/>
</dbReference>
<evidence type="ECO:0000259" key="13">
    <source>
        <dbReference type="PROSITE" id="PS50114"/>
    </source>
</evidence>
<feature type="domain" description="GATA-type" evidence="13">
    <location>
        <begin position="396"/>
        <end position="432"/>
    </location>
</feature>
<comment type="caution">
    <text evidence="16">The sequence shown here is derived from an EMBL/GenBank/DDBJ whole genome shotgun (WGS) entry which is preliminary data.</text>
</comment>
<dbReference type="Gene3D" id="3.30.70.270">
    <property type="match status" value="1"/>
</dbReference>
<accession>A0A412CH26</accession>
<feature type="domain" description="GGDEF" evidence="14">
    <location>
        <begin position="530"/>
        <end position="697"/>
    </location>
</feature>
<comment type="cofactor">
    <cofactor evidence="1">
        <name>a divalent metal cation</name>
        <dbReference type="ChEBI" id="CHEBI:60240"/>
    </cofactor>
</comment>
<dbReference type="GO" id="GO:0051607">
    <property type="term" value="P:defense response to virus"/>
    <property type="evidence" value="ECO:0007669"/>
    <property type="project" value="UniProtKB-KW"/>
</dbReference>
<dbReference type="GO" id="GO:0004519">
    <property type="term" value="F:endonuclease activity"/>
    <property type="evidence" value="ECO:0007669"/>
    <property type="project" value="UniProtKB-KW"/>
</dbReference>
<dbReference type="InterPro" id="IPR054767">
    <property type="entry name" value="Cas10-Cmr2_palm2"/>
</dbReference>
<keyword evidence="8" id="KW-0378">Hydrolase</keyword>
<feature type="domain" description="HD" evidence="15">
    <location>
        <begin position="1"/>
        <end position="86"/>
    </location>
</feature>
<evidence type="ECO:0000313" key="16">
    <source>
        <dbReference type="EMBL" id="RGQ86022.1"/>
    </source>
</evidence>
<dbReference type="EMBL" id="QRTP01000003">
    <property type="protein sequence ID" value="RGQ86022.1"/>
    <property type="molecule type" value="Genomic_DNA"/>
</dbReference>
<dbReference type="InterPro" id="IPR043128">
    <property type="entry name" value="Rev_trsase/Diguanyl_cyclase"/>
</dbReference>
<dbReference type="GO" id="GO:0043565">
    <property type="term" value="F:sequence-specific DNA binding"/>
    <property type="evidence" value="ECO:0007669"/>
    <property type="project" value="InterPro"/>
</dbReference>
<evidence type="ECO:0000256" key="3">
    <source>
        <dbReference type="ARBA" id="ARBA00014333"/>
    </source>
</evidence>
<evidence type="ECO:0000256" key="12">
    <source>
        <dbReference type="ARBA" id="ARBA00032922"/>
    </source>
</evidence>
<evidence type="ECO:0000313" key="17">
    <source>
        <dbReference type="Proteomes" id="UP000286147"/>
    </source>
</evidence>
<dbReference type="CDD" id="cd09680">
    <property type="entry name" value="Cas10_III"/>
    <property type="match status" value="1"/>
</dbReference>
<dbReference type="PROSITE" id="PS51831">
    <property type="entry name" value="HD"/>
    <property type="match status" value="1"/>
</dbReference>
<dbReference type="Pfam" id="PF20824">
    <property type="entry name" value="Cmr2_hel_dom2"/>
    <property type="match status" value="1"/>
</dbReference>
<keyword evidence="11" id="KW-0051">Antiviral defense</keyword>
<dbReference type="SUPFAM" id="SSF109604">
    <property type="entry name" value="HD-domain/PDEase-like"/>
    <property type="match status" value="1"/>
</dbReference>
<dbReference type="InterPro" id="IPR006674">
    <property type="entry name" value="HD_domain"/>
</dbReference>
<dbReference type="AlphaFoldDB" id="A0A412CH26"/>
<evidence type="ECO:0000256" key="2">
    <source>
        <dbReference type="ARBA" id="ARBA00005700"/>
    </source>
</evidence>
<dbReference type="PANTHER" id="PTHR36528">
    <property type="entry name" value="CRISPR SYSTEM SINGLE-STRAND-SPECIFIC DEOXYRIBONUCLEASE CAS10/CSM1 (SUBTYPE III-A)"/>
    <property type="match status" value="1"/>
</dbReference>
<protein>
    <recommendedName>
        <fullName evidence="3">CRISPR system single-strand-specific deoxyribonuclease Cas10/Csm1 (subtype III-A)</fullName>
    </recommendedName>
    <alternativeName>
        <fullName evidence="12">Cyclic oligoadenylate synthase</fullName>
    </alternativeName>
</protein>
<dbReference type="PROSITE" id="PS50887">
    <property type="entry name" value="GGDEF"/>
    <property type="match status" value="1"/>
</dbReference>
<dbReference type="Proteomes" id="UP000286147">
    <property type="component" value="Unassembled WGS sequence"/>
</dbReference>
<dbReference type="NCBIfam" id="TIGR02578">
    <property type="entry name" value="cas_TM1811_Csm1"/>
    <property type="match status" value="1"/>
</dbReference>
<dbReference type="InterPro" id="IPR052117">
    <property type="entry name" value="Cas10/Csm1_subtype-III-A"/>
</dbReference>
<dbReference type="InterPro" id="IPR013408">
    <property type="entry name" value="Cas10/Csm1"/>
</dbReference>
<dbReference type="InterPro" id="IPR000679">
    <property type="entry name" value="Znf_GATA"/>
</dbReference>
<dbReference type="InterPro" id="IPR048693">
    <property type="entry name" value="Cmr2-like_C"/>
</dbReference>
<evidence type="ECO:0000256" key="7">
    <source>
        <dbReference type="ARBA" id="ARBA00022759"/>
    </source>
</evidence>
<organism evidence="16 17">
    <name type="scientific">Megamonas rupellensis</name>
    <dbReference type="NCBI Taxonomy" id="491921"/>
    <lineage>
        <taxon>Bacteria</taxon>
        <taxon>Bacillati</taxon>
        <taxon>Bacillota</taxon>
        <taxon>Negativicutes</taxon>
        <taxon>Selenomonadales</taxon>
        <taxon>Selenomonadaceae</taxon>
        <taxon>Megamonas</taxon>
    </lineage>
</organism>